<dbReference type="HOGENOM" id="CLU_1815322_0_0_1"/>
<dbReference type="EMBL" id="KN818311">
    <property type="protein sequence ID" value="KIL59713.1"/>
    <property type="molecule type" value="Genomic_DNA"/>
</dbReference>
<protein>
    <submittedName>
        <fullName evidence="2">Uncharacterized protein</fullName>
    </submittedName>
</protein>
<sequence>MPQYHHPVEQLVCSHRIPYGGLGDSAVSPFTGSDQSSQTNDMNPRSFQYESEKPQPLPDLLAAELLFQNDIYFLALEKQQPRLGLVPQGWSKLVQSDLHVLIDPPSPGIFPTTQLKFHASARIVTVGRAIWYTFCESCNTRC</sequence>
<dbReference type="AlphaFoldDB" id="A0A0C2WTP8"/>
<keyword evidence="3" id="KW-1185">Reference proteome</keyword>
<feature type="region of interest" description="Disordered" evidence="1">
    <location>
        <begin position="28"/>
        <end position="53"/>
    </location>
</feature>
<proteinExistence type="predicted"/>
<accession>A0A0C2WTP8</accession>
<dbReference type="Proteomes" id="UP000054549">
    <property type="component" value="Unassembled WGS sequence"/>
</dbReference>
<evidence type="ECO:0000313" key="3">
    <source>
        <dbReference type="Proteomes" id="UP000054549"/>
    </source>
</evidence>
<gene>
    <name evidence="2" type="ORF">M378DRAFT_180723</name>
</gene>
<name>A0A0C2WTP8_AMAMK</name>
<evidence type="ECO:0000313" key="2">
    <source>
        <dbReference type="EMBL" id="KIL59713.1"/>
    </source>
</evidence>
<dbReference type="InParanoid" id="A0A0C2WTP8"/>
<organism evidence="2 3">
    <name type="scientific">Amanita muscaria (strain Koide BX008)</name>
    <dbReference type="NCBI Taxonomy" id="946122"/>
    <lineage>
        <taxon>Eukaryota</taxon>
        <taxon>Fungi</taxon>
        <taxon>Dikarya</taxon>
        <taxon>Basidiomycota</taxon>
        <taxon>Agaricomycotina</taxon>
        <taxon>Agaricomycetes</taxon>
        <taxon>Agaricomycetidae</taxon>
        <taxon>Agaricales</taxon>
        <taxon>Pluteineae</taxon>
        <taxon>Amanitaceae</taxon>
        <taxon>Amanita</taxon>
    </lineage>
</organism>
<reference evidence="2 3" key="1">
    <citation type="submission" date="2014-04" db="EMBL/GenBank/DDBJ databases">
        <title>Evolutionary Origins and Diversification of the Mycorrhizal Mutualists.</title>
        <authorList>
            <consortium name="DOE Joint Genome Institute"/>
            <consortium name="Mycorrhizal Genomics Consortium"/>
            <person name="Kohler A."/>
            <person name="Kuo A."/>
            <person name="Nagy L.G."/>
            <person name="Floudas D."/>
            <person name="Copeland A."/>
            <person name="Barry K.W."/>
            <person name="Cichocki N."/>
            <person name="Veneault-Fourrey C."/>
            <person name="LaButti K."/>
            <person name="Lindquist E.A."/>
            <person name="Lipzen A."/>
            <person name="Lundell T."/>
            <person name="Morin E."/>
            <person name="Murat C."/>
            <person name="Riley R."/>
            <person name="Ohm R."/>
            <person name="Sun H."/>
            <person name="Tunlid A."/>
            <person name="Henrissat B."/>
            <person name="Grigoriev I.V."/>
            <person name="Hibbett D.S."/>
            <person name="Martin F."/>
        </authorList>
    </citation>
    <scope>NUCLEOTIDE SEQUENCE [LARGE SCALE GENOMIC DNA]</scope>
    <source>
        <strain evidence="2 3">Koide BX008</strain>
    </source>
</reference>
<evidence type="ECO:0000256" key="1">
    <source>
        <dbReference type="SAM" id="MobiDB-lite"/>
    </source>
</evidence>
<feature type="compositionally biased region" description="Polar residues" evidence="1">
    <location>
        <begin position="28"/>
        <end position="49"/>
    </location>
</feature>